<gene>
    <name evidence="2" type="ORF">HNR44_001474</name>
</gene>
<reference evidence="2 3" key="1">
    <citation type="submission" date="2020-08" db="EMBL/GenBank/DDBJ databases">
        <title>Genomic Encyclopedia of Type Strains, Phase IV (KMG-IV): sequencing the most valuable type-strain genomes for metagenomic binning, comparative biology and taxonomic classification.</title>
        <authorList>
            <person name="Goeker M."/>
        </authorList>
    </citation>
    <scope>NUCLEOTIDE SEQUENCE [LARGE SCALE GENOMIC DNA]</scope>
    <source>
        <strain evidence="2 3">DSM 21769</strain>
    </source>
</reference>
<proteinExistence type="predicted"/>
<dbReference type="CDD" id="cd07721">
    <property type="entry name" value="yflN-like_MBL-fold"/>
    <property type="match status" value="1"/>
</dbReference>
<dbReference type="SMART" id="SM00849">
    <property type="entry name" value="Lactamase_B"/>
    <property type="match status" value="1"/>
</dbReference>
<protein>
    <submittedName>
        <fullName evidence="2">Glyoxylase-like metal-dependent hydrolase (Beta-lactamase superfamily II)</fullName>
    </submittedName>
</protein>
<dbReference type="Gene3D" id="3.60.15.10">
    <property type="entry name" value="Ribonuclease Z/Hydroxyacylglutathione hydrolase-like"/>
    <property type="match status" value="1"/>
</dbReference>
<dbReference type="EMBL" id="JACHHJ010000001">
    <property type="protein sequence ID" value="MBB6449525.1"/>
    <property type="molecule type" value="Genomic_DNA"/>
</dbReference>
<accession>A0A841PYZ4</accession>
<feature type="domain" description="Metallo-beta-lactamase" evidence="1">
    <location>
        <begin position="42"/>
        <end position="251"/>
    </location>
</feature>
<dbReference type="InterPro" id="IPR036866">
    <property type="entry name" value="RibonucZ/Hydroxyglut_hydro"/>
</dbReference>
<evidence type="ECO:0000259" key="1">
    <source>
        <dbReference type="SMART" id="SM00849"/>
    </source>
</evidence>
<dbReference type="SUPFAM" id="SSF56281">
    <property type="entry name" value="Metallo-hydrolase/oxidoreductase"/>
    <property type="match status" value="1"/>
</dbReference>
<evidence type="ECO:0000313" key="2">
    <source>
        <dbReference type="EMBL" id="MBB6449525.1"/>
    </source>
</evidence>
<keyword evidence="3" id="KW-1185">Reference proteome</keyword>
<dbReference type="Proteomes" id="UP000568839">
    <property type="component" value="Unassembled WGS sequence"/>
</dbReference>
<organism evidence="2 3">
    <name type="scientific">Geomicrobium halophilum</name>
    <dbReference type="NCBI Taxonomy" id="549000"/>
    <lineage>
        <taxon>Bacteria</taxon>
        <taxon>Bacillati</taxon>
        <taxon>Bacillota</taxon>
        <taxon>Bacilli</taxon>
        <taxon>Bacillales</taxon>
        <taxon>Geomicrobium</taxon>
    </lineage>
</organism>
<dbReference type="GO" id="GO:0016787">
    <property type="term" value="F:hydrolase activity"/>
    <property type="evidence" value="ECO:0007669"/>
    <property type="project" value="UniProtKB-KW"/>
</dbReference>
<dbReference type="RefSeq" id="WP_184403398.1">
    <property type="nucleotide sequence ID" value="NZ_JACHHJ010000001.1"/>
</dbReference>
<sequence>MKEQEQEQENHGPNGLILPMTSKNNGVIEQVTTDVHCLTIQIVNVCMIGDVTRNWVLIDTGMPKCRDDLIGSLEKEFNEVQPPQAIILTHGHFDHVGAVAELADEWQVPVFAHSLEIPYLTGEKDYPEPDPGVEGGLVAKVSRSFPNESIQLGDAVQELPENGGVPFLSEWTWVHTPGHAPGHISLFRERDRLLISGDAVITVKQDELYKVLTQTQEVQGPPRYFTTDWEEAKKSAEKLNHLSPEMLIPGHGMPMFGKELKDGLQTLVQEFDTIAMPDQGEYLQ</sequence>
<dbReference type="PANTHER" id="PTHR42951:SF17">
    <property type="entry name" value="METALLO-BETA-LACTAMASE DOMAIN-CONTAINING PROTEIN"/>
    <property type="match status" value="1"/>
</dbReference>
<keyword evidence="2" id="KW-0378">Hydrolase</keyword>
<dbReference type="InterPro" id="IPR050855">
    <property type="entry name" value="NDM-1-like"/>
</dbReference>
<dbReference type="AlphaFoldDB" id="A0A841PYZ4"/>
<evidence type="ECO:0000313" key="3">
    <source>
        <dbReference type="Proteomes" id="UP000568839"/>
    </source>
</evidence>
<dbReference type="PANTHER" id="PTHR42951">
    <property type="entry name" value="METALLO-BETA-LACTAMASE DOMAIN-CONTAINING"/>
    <property type="match status" value="1"/>
</dbReference>
<comment type="caution">
    <text evidence="2">The sequence shown here is derived from an EMBL/GenBank/DDBJ whole genome shotgun (WGS) entry which is preliminary data.</text>
</comment>
<dbReference type="InterPro" id="IPR001279">
    <property type="entry name" value="Metallo-B-lactamas"/>
</dbReference>
<dbReference type="Pfam" id="PF00753">
    <property type="entry name" value="Lactamase_B"/>
    <property type="match status" value="1"/>
</dbReference>
<name>A0A841PYZ4_9BACL</name>